<keyword evidence="2" id="KW-1185">Reference proteome</keyword>
<evidence type="ECO:0000313" key="1">
    <source>
        <dbReference type="EMBL" id="RHX82477.1"/>
    </source>
</evidence>
<evidence type="ECO:0000313" key="2">
    <source>
        <dbReference type="Proteomes" id="UP000285569"/>
    </source>
</evidence>
<protein>
    <recommendedName>
        <fullName evidence="3">DUF2804 domain-containing protein</fullName>
    </recommendedName>
</protein>
<reference evidence="1 2" key="2">
    <citation type="journal article" date="2020" name="Int. J. Syst. Evol. Microbiol.">
        <title>Leptospira yasudae sp. nov. and Leptospira stimsonii sp. nov., two new species of the pathogenic group isolated from environmental sources.</title>
        <authorList>
            <person name="Casanovas-Massana A."/>
            <person name="Hamond C."/>
            <person name="Santos L.A."/>
            <person name="de Oliveira D."/>
            <person name="Hacker K.P."/>
            <person name="Balassiano I."/>
            <person name="Costa F."/>
            <person name="Medeiros M.A."/>
            <person name="Reis M.G."/>
            <person name="Ko A.I."/>
            <person name="Wunder E.A."/>
        </authorList>
    </citation>
    <scope>NUCLEOTIDE SEQUENCE [LARGE SCALE GENOMIC DNA]</scope>
    <source>
        <strain evidence="1 2">B21</strain>
    </source>
</reference>
<proteinExistence type="predicted"/>
<accession>A0ABX9M9Q0</accession>
<comment type="caution">
    <text evidence="1">The sequence shown here is derived from an EMBL/GenBank/DDBJ whole genome shotgun (WGS) entry which is preliminary data.</text>
</comment>
<dbReference type="EMBL" id="QHCR01000001">
    <property type="protein sequence ID" value="RHX82477.1"/>
    <property type="molecule type" value="Genomic_DNA"/>
</dbReference>
<sequence>MFGRIRSHKRIHSIRSFFNVRNFGSTFTLFTEFCLFFALSGNVSLYADDSTVLKRAGIKDYSFQPYLQEGYFQAWNYSYRDEKIFIYATFLVSNLGPGTKNCGISLVIHTLGEGTQFITKEFSAKELTAEKGKFDLKIENNRMVLNGEGIEIQQDAEDTKLFLSFKSDLKQGISLSGGKHPVKDPGGFVQADLAYSFQSAWGYLIQDGKKKELLGTGGLEHLLTNYQVYKYSRRWELFRSINGKGFRFYTGGFLGNDSFPGGYFRTAAILSPEGKTVVSGKITKFEVLESEKEPFSGYDLPLREKFYFEDGCSAEIVRKQSVGSINVLSNISSVLRFFIRLFFAKPYQLYSLADLNVACNGKNLPAGSTETFNGILSYYLINP</sequence>
<dbReference type="SUPFAM" id="SSF159245">
    <property type="entry name" value="AttH-like"/>
    <property type="match status" value="1"/>
</dbReference>
<evidence type="ECO:0008006" key="3">
    <source>
        <dbReference type="Google" id="ProtNLM"/>
    </source>
</evidence>
<reference evidence="2" key="1">
    <citation type="submission" date="2018-05" db="EMBL/GenBank/DDBJ databases">
        <title>Leptospira yasudae sp. nov. and Leptospira stimsonii sp. nov., two pathogenic species of the genus Leptospira isolated from environmental sources.</title>
        <authorList>
            <person name="Casanovas-Massana A."/>
            <person name="Hamond C."/>
            <person name="Santos L.A."/>
            <person name="Hacker K.P."/>
            <person name="Balassiano I."/>
            <person name="Medeiros M.A."/>
            <person name="Reis M.G."/>
            <person name="Ko A.I."/>
            <person name="Wunder E.A."/>
        </authorList>
    </citation>
    <scope>NUCLEOTIDE SEQUENCE [LARGE SCALE GENOMIC DNA]</scope>
    <source>
        <strain evidence="2">B21</strain>
    </source>
</reference>
<gene>
    <name evidence="1" type="ORF">DLM77_01425</name>
</gene>
<dbReference type="RefSeq" id="WP_118954608.1">
    <property type="nucleotide sequence ID" value="NZ_QHCR01000001.1"/>
</dbReference>
<name>A0ABX9M9Q0_9LEPT</name>
<dbReference type="Proteomes" id="UP000285569">
    <property type="component" value="Unassembled WGS sequence"/>
</dbReference>
<organism evidence="1 2">
    <name type="scientific">Leptospira yasudae</name>
    <dbReference type="NCBI Taxonomy" id="2202201"/>
    <lineage>
        <taxon>Bacteria</taxon>
        <taxon>Pseudomonadati</taxon>
        <taxon>Spirochaetota</taxon>
        <taxon>Spirochaetia</taxon>
        <taxon>Leptospirales</taxon>
        <taxon>Leptospiraceae</taxon>
        <taxon>Leptospira</taxon>
    </lineage>
</organism>